<feature type="signal peptide" evidence="1">
    <location>
        <begin position="1"/>
        <end position="24"/>
    </location>
</feature>
<dbReference type="PANTHER" id="PTHR40446">
    <property type="entry name" value="N-ACETYLGLUCOSAMINE-1-PHOSPHODIESTER ALPHA-N-ACETYLGLUCOSAMINIDASE"/>
    <property type="match status" value="1"/>
</dbReference>
<feature type="domain" description="Phosphodiester glycosidase" evidence="3">
    <location>
        <begin position="86"/>
        <end position="261"/>
    </location>
</feature>
<dbReference type="PANTHER" id="PTHR40446:SF2">
    <property type="entry name" value="N-ACETYLGLUCOSAMINE-1-PHOSPHODIESTER ALPHA-N-ACETYLGLUCOSAMINIDASE"/>
    <property type="match status" value="1"/>
</dbReference>
<evidence type="ECO:0000259" key="2">
    <source>
        <dbReference type="Pfam" id="PF07833"/>
    </source>
</evidence>
<protein>
    <submittedName>
        <fullName evidence="4">Copper amine oxidase-like domain-containing protein</fullName>
    </submittedName>
</protein>
<feature type="chain" id="PRO_5003333405" evidence="1">
    <location>
        <begin position="25"/>
        <end position="381"/>
    </location>
</feature>
<keyword evidence="5" id="KW-1185">Reference proteome</keyword>
<dbReference type="InterPro" id="IPR012854">
    <property type="entry name" value="Cu_amine_oxidase-like_N"/>
</dbReference>
<feature type="domain" description="Copper amine oxidase-like N-terminal" evidence="2">
    <location>
        <begin position="269"/>
        <end position="369"/>
    </location>
</feature>
<reference evidence="4 5" key="1">
    <citation type="submission" date="2011-05" db="EMBL/GenBank/DDBJ databases">
        <title>Complete sequence of Desulfotomaculum carboxydivorans CO-1-SRB.</title>
        <authorList>
            <consortium name="US DOE Joint Genome Institute"/>
            <person name="Lucas S."/>
            <person name="Han J."/>
            <person name="Lapidus A."/>
            <person name="Cheng J.-F."/>
            <person name="Goodwin L."/>
            <person name="Pitluck S."/>
            <person name="Peters L."/>
            <person name="Mikhailova N."/>
            <person name="Lu M."/>
            <person name="Han C."/>
            <person name="Tapia R."/>
            <person name="Land M."/>
            <person name="Hauser L."/>
            <person name="Kyrpides N."/>
            <person name="Ivanova N."/>
            <person name="Pagani I."/>
            <person name="Stams A."/>
            <person name="Plugge C."/>
            <person name="Muyzer G."/>
            <person name="Kuever J."/>
            <person name="Parshina S."/>
            <person name="Ivanova A."/>
            <person name="Nazina T."/>
            <person name="Woyke T."/>
        </authorList>
    </citation>
    <scope>NUCLEOTIDE SEQUENCE [LARGE SCALE GENOMIC DNA]</scope>
    <source>
        <strain evidence="5">DSM 14880 / VKM B-2319 / CO-1-SRB</strain>
    </source>
</reference>
<dbReference type="EMBL" id="CP002736">
    <property type="protein sequence ID" value="AEF95403.1"/>
    <property type="molecule type" value="Genomic_DNA"/>
</dbReference>
<evidence type="ECO:0000313" key="4">
    <source>
        <dbReference type="EMBL" id="AEF95403.1"/>
    </source>
</evidence>
<dbReference type="Pfam" id="PF07833">
    <property type="entry name" value="Cu_amine_oxidN1"/>
    <property type="match status" value="1"/>
</dbReference>
<dbReference type="KEGG" id="dca:Desca_2581"/>
<gene>
    <name evidence="4" type="ordered locus">Desca_2581</name>
</gene>
<keyword evidence="1" id="KW-0732">Signal</keyword>
<dbReference type="AlphaFoldDB" id="F6B5H1"/>
<accession>F6B5H1</accession>
<evidence type="ECO:0000256" key="1">
    <source>
        <dbReference type="SAM" id="SignalP"/>
    </source>
</evidence>
<dbReference type="Pfam" id="PF09992">
    <property type="entry name" value="NAGPA"/>
    <property type="match status" value="1"/>
</dbReference>
<dbReference type="HOGENOM" id="CLU_037735_1_0_9"/>
<evidence type="ECO:0000259" key="3">
    <source>
        <dbReference type="Pfam" id="PF09992"/>
    </source>
</evidence>
<dbReference type="eggNOG" id="COG4632">
    <property type="taxonomic scope" value="Bacteria"/>
</dbReference>
<dbReference type="Gene3D" id="3.30.457.10">
    <property type="entry name" value="Copper amine oxidase-like, N-terminal domain"/>
    <property type="match status" value="1"/>
</dbReference>
<dbReference type="STRING" id="868595.Desca_2581"/>
<sequence length="381" mass="40786" precursor="true">MKFNRLIGIFCLCLALAWAYPAAAAEQLAPGIRYWTIERTNWQGGPVKGHVLEVDPKQPYTEIRPVLGNDILGQREVLSSMAGRTGAIAAINGGFFDTKTGMPDGSLIIDGKQVTTSNILRTSLGFNYAGGVQMGYFPGNMTGWENIRHLLSGGPLLVKDGLPVDQAVQEGLWGSVLKPAGRTAVGVTADGKVLLVEVDGRQKGYSEGLTLEELSYLMIDLGAVQAMALDGGGSSEMVVNGKIVNRPSDGKERAISNGLVVLQQLPVYIDNQRIFFDVPPLVEKGRTLVPMRRIFEVLGASVSWDENTKTVTGVKGSYTVQLTVGKSTAVVNGKTTKLDVPAQLINGRTLVPMRLVGEALGANVNYDTGQIPAIYITGGRR</sequence>
<dbReference type="Proteomes" id="UP000009226">
    <property type="component" value="Chromosome"/>
</dbReference>
<dbReference type="RefSeq" id="WP_013810819.1">
    <property type="nucleotide sequence ID" value="NC_015565.1"/>
</dbReference>
<evidence type="ECO:0000313" key="5">
    <source>
        <dbReference type="Proteomes" id="UP000009226"/>
    </source>
</evidence>
<name>F6B5H1_DESCC</name>
<dbReference type="InterPro" id="IPR018711">
    <property type="entry name" value="NAGPA"/>
</dbReference>
<organism evidence="4 5">
    <name type="scientific">Desulfotomaculum nigrificans (strain DSM 14880 / VKM B-2319 / CO-1-SRB)</name>
    <name type="common">Desulfotomaculum carboxydivorans</name>
    <dbReference type="NCBI Taxonomy" id="868595"/>
    <lineage>
        <taxon>Bacteria</taxon>
        <taxon>Bacillati</taxon>
        <taxon>Bacillota</taxon>
        <taxon>Clostridia</taxon>
        <taxon>Eubacteriales</taxon>
        <taxon>Desulfotomaculaceae</taxon>
        <taxon>Desulfotomaculum</taxon>
    </lineage>
</organism>
<proteinExistence type="predicted"/>
<dbReference type="SUPFAM" id="SSF55383">
    <property type="entry name" value="Copper amine oxidase, domain N"/>
    <property type="match status" value="1"/>
</dbReference>
<dbReference type="InterPro" id="IPR036582">
    <property type="entry name" value="Mao_N_sf"/>
</dbReference>